<proteinExistence type="predicted"/>
<feature type="non-terminal residue" evidence="1">
    <location>
        <position position="195"/>
    </location>
</feature>
<feature type="non-terminal residue" evidence="1">
    <location>
        <position position="1"/>
    </location>
</feature>
<sequence length="195" mass="22479">VQILARERMCAERLNKVGEAAAFADIRYLFKEIGISLPESVAGTKHVISQYKHLLQIRGYFVFCMPLLDYVIFLDAVIEEMHGKSWLIENVIKAIEDDIASFSKIGDLYASHDKNVLIKVYEIFHGKSKVIQEQRREEILIGLAKNMILAEDEKRKKQLEAIKQDVTRLVSPVLDESEIGFIQKYIRSVIQKKKE</sequence>
<organism evidence="1">
    <name type="scientific">marine sediment metagenome</name>
    <dbReference type="NCBI Taxonomy" id="412755"/>
    <lineage>
        <taxon>unclassified sequences</taxon>
        <taxon>metagenomes</taxon>
        <taxon>ecological metagenomes</taxon>
    </lineage>
</organism>
<protein>
    <submittedName>
        <fullName evidence="1">Uncharacterized protein</fullName>
    </submittedName>
</protein>
<accession>X0UNT9</accession>
<gene>
    <name evidence="1" type="ORF">S01H1_22594</name>
</gene>
<dbReference type="AlphaFoldDB" id="X0UNT9"/>
<name>X0UNT9_9ZZZZ</name>
<dbReference type="EMBL" id="BARS01012787">
    <property type="protein sequence ID" value="GAF90170.1"/>
    <property type="molecule type" value="Genomic_DNA"/>
</dbReference>
<comment type="caution">
    <text evidence="1">The sequence shown here is derived from an EMBL/GenBank/DDBJ whole genome shotgun (WGS) entry which is preliminary data.</text>
</comment>
<evidence type="ECO:0000313" key="1">
    <source>
        <dbReference type="EMBL" id="GAF90170.1"/>
    </source>
</evidence>
<reference evidence="1" key="1">
    <citation type="journal article" date="2014" name="Front. Microbiol.">
        <title>High frequency of phylogenetically diverse reductive dehalogenase-homologous genes in deep subseafloor sedimentary metagenomes.</title>
        <authorList>
            <person name="Kawai M."/>
            <person name="Futagami T."/>
            <person name="Toyoda A."/>
            <person name="Takaki Y."/>
            <person name="Nishi S."/>
            <person name="Hori S."/>
            <person name="Arai W."/>
            <person name="Tsubouchi T."/>
            <person name="Morono Y."/>
            <person name="Uchiyama I."/>
            <person name="Ito T."/>
            <person name="Fujiyama A."/>
            <person name="Inagaki F."/>
            <person name="Takami H."/>
        </authorList>
    </citation>
    <scope>NUCLEOTIDE SEQUENCE</scope>
    <source>
        <strain evidence="1">Expedition CK06-06</strain>
    </source>
</reference>